<sequence>LDNVNDKDKWRSKFEMIGLLSFHFEWTVGNHSFWNKSKNLREQIGDYVRVYTQSGII</sequence>
<accession>A0A9Q0M2H9</accession>
<feature type="non-terminal residue" evidence="1">
    <location>
        <position position="1"/>
    </location>
</feature>
<dbReference type="EMBL" id="JAPWDV010000003">
    <property type="protein sequence ID" value="KAJ6218011.1"/>
    <property type="molecule type" value="Genomic_DNA"/>
</dbReference>
<evidence type="ECO:0000313" key="1">
    <source>
        <dbReference type="EMBL" id="KAJ6218011.1"/>
    </source>
</evidence>
<keyword evidence="2" id="KW-1185">Reference proteome</keyword>
<organism evidence="1 2">
    <name type="scientific">Blomia tropicalis</name>
    <name type="common">Mite</name>
    <dbReference type="NCBI Taxonomy" id="40697"/>
    <lineage>
        <taxon>Eukaryota</taxon>
        <taxon>Metazoa</taxon>
        <taxon>Ecdysozoa</taxon>
        <taxon>Arthropoda</taxon>
        <taxon>Chelicerata</taxon>
        <taxon>Arachnida</taxon>
        <taxon>Acari</taxon>
        <taxon>Acariformes</taxon>
        <taxon>Sarcoptiformes</taxon>
        <taxon>Astigmata</taxon>
        <taxon>Glycyphagoidea</taxon>
        <taxon>Echimyopodidae</taxon>
        <taxon>Blomia</taxon>
    </lineage>
</organism>
<proteinExistence type="predicted"/>
<evidence type="ECO:0000313" key="2">
    <source>
        <dbReference type="Proteomes" id="UP001142055"/>
    </source>
</evidence>
<protein>
    <submittedName>
        <fullName evidence="1">Uncharacterized protein</fullName>
    </submittedName>
</protein>
<comment type="caution">
    <text evidence="1">The sequence shown here is derived from an EMBL/GenBank/DDBJ whole genome shotgun (WGS) entry which is preliminary data.</text>
</comment>
<dbReference type="Proteomes" id="UP001142055">
    <property type="component" value="Chromosome 3"/>
</dbReference>
<name>A0A9Q0M2H9_BLOTA</name>
<dbReference type="AlphaFoldDB" id="A0A9Q0M2H9"/>
<reference evidence="1" key="1">
    <citation type="submission" date="2022-12" db="EMBL/GenBank/DDBJ databases">
        <title>Genome assemblies of Blomia tropicalis.</title>
        <authorList>
            <person name="Cui Y."/>
        </authorList>
    </citation>
    <scope>NUCLEOTIDE SEQUENCE</scope>
    <source>
        <tissue evidence="1">Adult mites</tissue>
    </source>
</reference>
<gene>
    <name evidence="1" type="ORF">RDWZM_009168</name>
</gene>